<feature type="signal peptide" evidence="1">
    <location>
        <begin position="1"/>
        <end position="22"/>
    </location>
</feature>
<evidence type="ECO:0000256" key="1">
    <source>
        <dbReference type="SAM" id="SignalP"/>
    </source>
</evidence>
<accession>A0A812KLN9</accession>
<dbReference type="OrthoDB" id="434670at2759"/>
<keyword evidence="1" id="KW-0732">Signal</keyword>
<dbReference type="AlphaFoldDB" id="A0A812KLN9"/>
<gene>
    <name evidence="2" type="ORF">SNAT2548_LOCUS8782</name>
</gene>
<evidence type="ECO:0000313" key="3">
    <source>
        <dbReference type="Proteomes" id="UP000604046"/>
    </source>
</evidence>
<protein>
    <submittedName>
        <fullName evidence="2">Uncharacterized protein</fullName>
    </submittedName>
</protein>
<keyword evidence="3" id="KW-1185">Reference proteome</keyword>
<reference evidence="2" key="1">
    <citation type="submission" date="2021-02" db="EMBL/GenBank/DDBJ databases">
        <authorList>
            <person name="Dougan E. K."/>
            <person name="Rhodes N."/>
            <person name="Thang M."/>
            <person name="Chan C."/>
        </authorList>
    </citation>
    <scope>NUCLEOTIDE SEQUENCE</scope>
</reference>
<dbReference type="EMBL" id="CAJNDS010000663">
    <property type="protein sequence ID" value="CAE7226182.1"/>
    <property type="molecule type" value="Genomic_DNA"/>
</dbReference>
<proteinExistence type="predicted"/>
<dbReference type="Proteomes" id="UP000604046">
    <property type="component" value="Unassembled WGS sequence"/>
</dbReference>
<name>A0A812KLN9_9DINO</name>
<evidence type="ECO:0000313" key="2">
    <source>
        <dbReference type="EMBL" id="CAE7226182.1"/>
    </source>
</evidence>
<comment type="caution">
    <text evidence="2">The sequence shown here is derived from an EMBL/GenBank/DDBJ whole genome shotgun (WGS) entry which is preliminary data.</text>
</comment>
<feature type="chain" id="PRO_5032568157" evidence="1">
    <location>
        <begin position="23"/>
        <end position="564"/>
    </location>
</feature>
<organism evidence="2 3">
    <name type="scientific">Symbiodinium natans</name>
    <dbReference type="NCBI Taxonomy" id="878477"/>
    <lineage>
        <taxon>Eukaryota</taxon>
        <taxon>Sar</taxon>
        <taxon>Alveolata</taxon>
        <taxon>Dinophyceae</taxon>
        <taxon>Suessiales</taxon>
        <taxon>Symbiodiniaceae</taxon>
        <taxon>Symbiodinium</taxon>
    </lineage>
</organism>
<sequence length="564" mass="64773">MKGWVLLLPLVRAAYFPVSYNAEETWQRPLMQPWDPLRALRGSIMVTWTPAWNPWCSVDRYELQVRRPRGPPMRFADMESLRYREADIDAQEVETWPGDGEWEPWSTEYVGVGRAYTLQVQVETAHAAQFRIRACGRPESLAGPGPVGVGCSAWSPIQTAYTLVSAAQDKVNLMVRGMGMNAPDYAHIEVNRRVIYRRRDETGLVLAIFRRLDFSLQWLRTYDTHRNRTEALMMAEQIRQYNASFFVVVASTIAWEWQAPRTLVQTMEFCGAYHFGQWANTFAEQIRYRSNTSDLQQTASQEQFGHPYAFIGIPGIGTAMGWESLMYNTGHYLARSVKPQQAIIRGVAYYDYVARLYRLQDISATKALFFLKGQPPLSETFHNPVPQRKTPALDFFTLVSMTPAYTPYIGTLREHITKVLEANGTVIPYNFAFYLKTDANVFKVDPRPRSWWLTELERVWGGASIRHFQHNGTILHQGQNFDQRSCPSFVKHTHLFADPLSCGSNYQDCCDRVDVPDFPVTECGIGVSPTLCQNPDTIQVFCLEINRTTSWVWPCDFRIMNWTA</sequence>